<dbReference type="Pfam" id="PF00498">
    <property type="entry name" value="FHA"/>
    <property type="match status" value="1"/>
</dbReference>
<sequence>MGKSPDSREIPESPVFIAQSGVLSGQRWSIDRELTIGRDPTCSLVIPDRQVSRIHARLSLTPQGILLEDLGSKNGTFANGELIIDPVILNDGDEVQVAMVQTFIYLSSDATMPLESTMRPSHGKTRRLRIDMRSRRVWVRGTEIVPPLSVPQFKVVQILNENPGEVVSRQDLISQVWGDEVSQGVSDQALDALIRRLRDRIFQIDPDHDYLVTVRGFGFRINNPEE</sequence>
<evidence type="ECO:0000313" key="6">
    <source>
        <dbReference type="Proteomes" id="UP000050430"/>
    </source>
</evidence>
<dbReference type="InterPro" id="IPR050923">
    <property type="entry name" value="Cell_Proc_Reg/RNA_Proc"/>
</dbReference>
<dbReference type="GO" id="GO:0006355">
    <property type="term" value="P:regulation of DNA-templated transcription"/>
    <property type="evidence" value="ECO:0007669"/>
    <property type="project" value="InterPro"/>
</dbReference>
<dbReference type="PANTHER" id="PTHR23308">
    <property type="entry name" value="NUCLEAR INHIBITOR OF PROTEIN PHOSPHATASE-1"/>
    <property type="match status" value="1"/>
</dbReference>
<dbReference type="Pfam" id="PF00486">
    <property type="entry name" value="Trans_reg_C"/>
    <property type="match status" value="1"/>
</dbReference>
<dbReference type="InterPro" id="IPR008984">
    <property type="entry name" value="SMAD_FHA_dom_sf"/>
</dbReference>
<dbReference type="SMART" id="SM00240">
    <property type="entry name" value="FHA"/>
    <property type="match status" value="1"/>
</dbReference>
<dbReference type="SUPFAM" id="SSF46894">
    <property type="entry name" value="C-terminal effector domain of the bipartite response regulators"/>
    <property type="match status" value="1"/>
</dbReference>
<evidence type="ECO:0008006" key="7">
    <source>
        <dbReference type="Google" id="ProtNLM"/>
    </source>
</evidence>
<dbReference type="OrthoDB" id="162419at2"/>
<feature type="domain" description="FHA" evidence="3">
    <location>
        <begin position="34"/>
        <end position="83"/>
    </location>
</feature>
<dbReference type="EMBL" id="LGCK01000010">
    <property type="protein sequence ID" value="KPL71839.1"/>
    <property type="molecule type" value="Genomic_DNA"/>
</dbReference>
<dbReference type="InterPro" id="IPR001867">
    <property type="entry name" value="OmpR/PhoB-type_DNA-bd"/>
</dbReference>
<dbReference type="InterPro" id="IPR016032">
    <property type="entry name" value="Sig_transdc_resp-reg_C-effctor"/>
</dbReference>
<dbReference type="PROSITE" id="PS50006">
    <property type="entry name" value="FHA_DOMAIN"/>
    <property type="match status" value="1"/>
</dbReference>
<evidence type="ECO:0000259" key="3">
    <source>
        <dbReference type="PROSITE" id="PS50006"/>
    </source>
</evidence>
<dbReference type="Proteomes" id="UP000050430">
    <property type="component" value="Unassembled WGS sequence"/>
</dbReference>
<proteinExistence type="predicted"/>
<protein>
    <recommendedName>
        <fullName evidence="7">FHA domain-containing protein</fullName>
    </recommendedName>
</protein>
<dbReference type="PROSITE" id="PS51755">
    <property type="entry name" value="OMPR_PHOB"/>
    <property type="match status" value="1"/>
</dbReference>
<evidence type="ECO:0000256" key="2">
    <source>
        <dbReference type="PROSITE-ProRule" id="PRU01091"/>
    </source>
</evidence>
<dbReference type="SUPFAM" id="SSF49879">
    <property type="entry name" value="SMAD/FHA domain"/>
    <property type="match status" value="1"/>
</dbReference>
<dbReference type="InterPro" id="IPR000253">
    <property type="entry name" value="FHA_dom"/>
</dbReference>
<feature type="DNA-binding region" description="OmpR/PhoB-type" evidence="2">
    <location>
        <begin position="115"/>
        <end position="223"/>
    </location>
</feature>
<keyword evidence="6" id="KW-1185">Reference proteome</keyword>
<evidence type="ECO:0000259" key="4">
    <source>
        <dbReference type="PROSITE" id="PS51755"/>
    </source>
</evidence>
<organism evidence="5 6">
    <name type="scientific">Leptolinea tardivitalis</name>
    <dbReference type="NCBI Taxonomy" id="229920"/>
    <lineage>
        <taxon>Bacteria</taxon>
        <taxon>Bacillati</taxon>
        <taxon>Chloroflexota</taxon>
        <taxon>Anaerolineae</taxon>
        <taxon>Anaerolineales</taxon>
        <taxon>Anaerolineaceae</taxon>
        <taxon>Leptolinea</taxon>
    </lineage>
</organism>
<feature type="domain" description="OmpR/PhoB-type" evidence="4">
    <location>
        <begin position="115"/>
        <end position="223"/>
    </location>
</feature>
<evidence type="ECO:0000256" key="1">
    <source>
        <dbReference type="ARBA" id="ARBA00023125"/>
    </source>
</evidence>
<dbReference type="CDD" id="cd00383">
    <property type="entry name" value="trans_reg_C"/>
    <property type="match status" value="1"/>
</dbReference>
<dbReference type="CDD" id="cd00060">
    <property type="entry name" value="FHA"/>
    <property type="match status" value="1"/>
</dbReference>
<dbReference type="RefSeq" id="WP_062420498.1">
    <property type="nucleotide sequence ID" value="NZ_BBYA01000002.1"/>
</dbReference>
<evidence type="ECO:0000313" key="5">
    <source>
        <dbReference type="EMBL" id="KPL71839.1"/>
    </source>
</evidence>
<gene>
    <name evidence="5" type="ORF">ADM99_10480</name>
</gene>
<dbReference type="InterPro" id="IPR036388">
    <property type="entry name" value="WH-like_DNA-bd_sf"/>
</dbReference>
<comment type="caution">
    <text evidence="5">The sequence shown here is derived from an EMBL/GenBank/DDBJ whole genome shotgun (WGS) entry which is preliminary data.</text>
</comment>
<dbReference type="SMART" id="SM00862">
    <property type="entry name" value="Trans_reg_C"/>
    <property type="match status" value="1"/>
</dbReference>
<keyword evidence="1 2" id="KW-0238">DNA-binding</keyword>
<reference evidence="5 6" key="1">
    <citation type="submission" date="2015-07" db="EMBL/GenBank/DDBJ databases">
        <title>Genome sequence of Leptolinea tardivitalis DSM 16556.</title>
        <authorList>
            <person name="Hemp J."/>
            <person name="Ward L.M."/>
            <person name="Pace L.A."/>
            <person name="Fischer W.W."/>
        </authorList>
    </citation>
    <scope>NUCLEOTIDE SEQUENCE [LARGE SCALE GENOMIC DNA]</scope>
    <source>
        <strain evidence="5 6">YMTK-2</strain>
    </source>
</reference>
<dbReference type="Gene3D" id="2.60.200.20">
    <property type="match status" value="1"/>
</dbReference>
<dbReference type="AlphaFoldDB" id="A0A0P6WYW5"/>
<name>A0A0P6WYW5_9CHLR</name>
<dbReference type="GO" id="GO:0003677">
    <property type="term" value="F:DNA binding"/>
    <property type="evidence" value="ECO:0007669"/>
    <property type="project" value="UniProtKB-UniRule"/>
</dbReference>
<dbReference type="GO" id="GO:0000160">
    <property type="term" value="P:phosphorelay signal transduction system"/>
    <property type="evidence" value="ECO:0007669"/>
    <property type="project" value="InterPro"/>
</dbReference>
<dbReference type="STRING" id="229920.ADM99_10480"/>
<dbReference type="Gene3D" id="1.10.10.10">
    <property type="entry name" value="Winged helix-like DNA-binding domain superfamily/Winged helix DNA-binding domain"/>
    <property type="match status" value="1"/>
</dbReference>
<accession>A0A0P6WYW5</accession>